<proteinExistence type="predicted"/>
<sequence>MLVSFPLTTGYEVLGGEHKGTTFRYFRENGRFEPENEKNCLHAKSTANSLYLKNNFYRQKALRMVST</sequence>
<reference evidence="1 2" key="1">
    <citation type="submission" date="2018-06" db="EMBL/GenBank/DDBJ databases">
        <authorList>
            <consortium name="Pathogen Informatics"/>
            <person name="Doyle S."/>
        </authorList>
    </citation>
    <scope>NUCLEOTIDE SEQUENCE [LARGE SCALE GENOMIC DNA]</scope>
    <source>
        <strain evidence="1 2">NCTC11632</strain>
    </source>
</reference>
<evidence type="ECO:0000313" key="1">
    <source>
        <dbReference type="EMBL" id="SUB88487.1"/>
    </source>
</evidence>
<evidence type="ECO:0000313" key="2">
    <source>
        <dbReference type="Proteomes" id="UP000254156"/>
    </source>
</evidence>
<dbReference type="AlphaFoldDB" id="A0A379E6Z6"/>
<protein>
    <submittedName>
        <fullName evidence="1">Uncharacterized protein</fullName>
    </submittedName>
</protein>
<gene>
    <name evidence="1" type="ORF">NCTC11632_00557</name>
</gene>
<dbReference type="Proteomes" id="UP000254156">
    <property type="component" value="Unassembled WGS sequence"/>
</dbReference>
<accession>A0A379E6Z6</accession>
<name>A0A379E6Z6_9PORP</name>
<organism evidence="1 2">
    <name type="scientific">Porphyromonas macacae</name>
    <dbReference type="NCBI Taxonomy" id="28115"/>
    <lineage>
        <taxon>Bacteria</taxon>
        <taxon>Pseudomonadati</taxon>
        <taxon>Bacteroidota</taxon>
        <taxon>Bacteroidia</taxon>
        <taxon>Bacteroidales</taxon>
        <taxon>Porphyromonadaceae</taxon>
        <taxon>Porphyromonas</taxon>
    </lineage>
</organism>
<dbReference type="EMBL" id="UGTF01000002">
    <property type="protein sequence ID" value="SUB88487.1"/>
    <property type="molecule type" value="Genomic_DNA"/>
</dbReference>